<dbReference type="Proteomes" id="UP000014148">
    <property type="component" value="Unassembled WGS sequence"/>
</dbReference>
<feature type="domain" description="Methyltransferase" evidence="2">
    <location>
        <begin position="35"/>
        <end position="138"/>
    </location>
</feature>
<proteinExistence type="predicted"/>
<dbReference type="PATRIC" id="fig|1158601.3.peg.3153"/>
<dbReference type="Proteomes" id="UP000013783">
    <property type="component" value="Unassembled WGS sequence"/>
</dbReference>
<name>R2QV74_9ENTE</name>
<dbReference type="AlphaFoldDB" id="R2QV74"/>
<dbReference type="RefSeq" id="WP_010741982.1">
    <property type="nucleotide sequence ID" value="NZ_KB946251.1"/>
</dbReference>
<dbReference type="InterPro" id="IPR025714">
    <property type="entry name" value="Methyltranfer_dom"/>
</dbReference>
<protein>
    <recommendedName>
        <fullName evidence="2">Methyltransferase domain-containing protein</fullName>
    </recommendedName>
</protein>
<reference evidence="4 6" key="2">
    <citation type="submission" date="2013-03" db="EMBL/GenBank/DDBJ databases">
        <title>The Genome Sequence of Enterococcus malodoratus ATCC_43197 (PacBio/Illumina hybrid assembly).</title>
        <authorList>
            <consortium name="The Broad Institute Genomics Platform"/>
            <consortium name="The Broad Institute Genome Sequencing Center for Infectious Disease"/>
            <person name="Earl A."/>
            <person name="Russ C."/>
            <person name="Gilmore M."/>
            <person name="Surin D."/>
            <person name="Walker B."/>
            <person name="Young S."/>
            <person name="Zeng Q."/>
            <person name="Gargeya S."/>
            <person name="Fitzgerald M."/>
            <person name="Haas B."/>
            <person name="Abouelleil A."/>
            <person name="Allen A.W."/>
            <person name="Alvarado L."/>
            <person name="Arachchi H.M."/>
            <person name="Berlin A.M."/>
            <person name="Chapman S.B."/>
            <person name="Gainer-Dewar J."/>
            <person name="Goldberg J."/>
            <person name="Griggs A."/>
            <person name="Gujja S."/>
            <person name="Hansen M."/>
            <person name="Howarth C."/>
            <person name="Imamovic A."/>
            <person name="Ireland A."/>
            <person name="Larimer J."/>
            <person name="McCowan C."/>
            <person name="Murphy C."/>
            <person name="Pearson M."/>
            <person name="Poon T.W."/>
            <person name="Priest M."/>
            <person name="Roberts A."/>
            <person name="Saif S."/>
            <person name="Shea T."/>
            <person name="Sisk P."/>
            <person name="Sykes S."/>
            <person name="Wortman J."/>
            <person name="Nusbaum C."/>
            <person name="Birren B."/>
        </authorList>
    </citation>
    <scope>NUCLEOTIDE SEQUENCE [LARGE SCALE GENOMIC DNA]</scope>
    <source>
        <strain evidence="4 6">ATCC 43197</strain>
    </source>
</reference>
<dbReference type="Pfam" id="PF13847">
    <property type="entry name" value="Methyltransf_31"/>
    <property type="match status" value="1"/>
</dbReference>
<dbReference type="GO" id="GO:0016740">
    <property type="term" value="F:transferase activity"/>
    <property type="evidence" value="ECO:0007669"/>
    <property type="project" value="UniProtKB-KW"/>
</dbReference>
<keyword evidence="1" id="KW-0808">Transferase</keyword>
<dbReference type="InterPro" id="IPR029063">
    <property type="entry name" value="SAM-dependent_MTases_sf"/>
</dbReference>
<evidence type="ECO:0000313" key="6">
    <source>
        <dbReference type="Proteomes" id="UP000014148"/>
    </source>
</evidence>
<evidence type="ECO:0000259" key="2">
    <source>
        <dbReference type="Pfam" id="PF13847"/>
    </source>
</evidence>
<dbReference type="CDD" id="cd02440">
    <property type="entry name" value="AdoMet_MTases"/>
    <property type="match status" value="1"/>
</dbReference>
<reference evidence="3 5" key="1">
    <citation type="submission" date="2013-02" db="EMBL/GenBank/DDBJ databases">
        <title>The Genome Sequence of Enterococcus malodoratus ATCC_43197.</title>
        <authorList>
            <consortium name="The Broad Institute Genome Sequencing Platform"/>
            <consortium name="The Broad Institute Genome Sequencing Center for Infectious Disease"/>
            <person name="Earl A.M."/>
            <person name="Gilmore M.S."/>
            <person name="Lebreton F."/>
            <person name="Walker B."/>
            <person name="Young S.K."/>
            <person name="Zeng Q."/>
            <person name="Gargeya S."/>
            <person name="Fitzgerald M."/>
            <person name="Haas B."/>
            <person name="Abouelleil A."/>
            <person name="Alvarado L."/>
            <person name="Arachchi H.M."/>
            <person name="Berlin A.M."/>
            <person name="Chapman S.B."/>
            <person name="Dewar J."/>
            <person name="Goldberg J."/>
            <person name="Griggs A."/>
            <person name="Gujja S."/>
            <person name="Hansen M."/>
            <person name="Howarth C."/>
            <person name="Imamovic A."/>
            <person name="Larimer J."/>
            <person name="McCowan C."/>
            <person name="Murphy C."/>
            <person name="Neiman D."/>
            <person name="Pearson M."/>
            <person name="Priest M."/>
            <person name="Roberts A."/>
            <person name="Saif S."/>
            <person name="Shea T."/>
            <person name="Sisk P."/>
            <person name="Sykes S."/>
            <person name="Wortman J."/>
            <person name="Nusbaum C."/>
            <person name="Birren B."/>
        </authorList>
    </citation>
    <scope>NUCLEOTIDE SEQUENCE [LARGE SCALE GENOMIC DNA]</scope>
    <source>
        <strain evidence="3 5">ATCC 43197</strain>
    </source>
</reference>
<organism evidence="3 5">
    <name type="scientific">Enterococcus malodoratus ATCC 43197</name>
    <dbReference type="NCBI Taxonomy" id="1158601"/>
    <lineage>
        <taxon>Bacteria</taxon>
        <taxon>Bacillati</taxon>
        <taxon>Bacillota</taxon>
        <taxon>Bacilli</taxon>
        <taxon>Lactobacillales</taxon>
        <taxon>Enterococcaceae</taxon>
        <taxon>Enterococcus</taxon>
    </lineage>
</organism>
<dbReference type="EMBL" id="ASWA01000003">
    <property type="protein sequence ID" value="EOT66843.1"/>
    <property type="molecule type" value="Genomic_DNA"/>
</dbReference>
<dbReference type="eggNOG" id="COG2226">
    <property type="taxonomic scope" value="Bacteria"/>
</dbReference>
<keyword evidence="6" id="KW-1185">Reference proteome</keyword>
<evidence type="ECO:0000313" key="5">
    <source>
        <dbReference type="Proteomes" id="UP000013783"/>
    </source>
</evidence>
<evidence type="ECO:0000313" key="3">
    <source>
        <dbReference type="EMBL" id="EOH75380.1"/>
    </source>
</evidence>
<comment type="caution">
    <text evidence="3">The sequence shown here is derived from an EMBL/GenBank/DDBJ whole genome shotgun (WGS) entry which is preliminary data.</text>
</comment>
<evidence type="ECO:0000256" key="1">
    <source>
        <dbReference type="ARBA" id="ARBA00022679"/>
    </source>
</evidence>
<evidence type="ECO:0000313" key="4">
    <source>
        <dbReference type="EMBL" id="EOT66843.1"/>
    </source>
</evidence>
<dbReference type="OrthoDB" id="9791837at2"/>
<gene>
    <name evidence="4" type="ORF">I585_02364</name>
    <name evidence="3" type="ORF">UAI_03182</name>
</gene>
<dbReference type="Gene3D" id="3.40.50.150">
    <property type="entry name" value="Vaccinia Virus protein VP39"/>
    <property type="match status" value="1"/>
</dbReference>
<sequence>MTKNVFEKMAERYDTAERKSLAQIITKEIEPEFHGKIMDYGSGTGLVSLPLAHRAEELILVDAAENMLAVAEHKIQQQRLTNARVLHADFTDGAPKISVDTIMMSLVLLHIPDTKKILTELFELLPNGGKLLIVDFMKNSSVSHPKVHSGFDPAELTSLLKTIGFSKVNIHDFYHGEKIFMNQAADLFLATCYK</sequence>
<accession>R2QV74</accession>
<dbReference type="PANTHER" id="PTHR43861:SF3">
    <property type="entry name" value="PUTATIVE (AFU_ORTHOLOGUE AFUA_2G14390)-RELATED"/>
    <property type="match status" value="1"/>
</dbReference>
<dbReference type="EMBL" id="AJAK01000020">
    <property type="protein sequence ID" value="EOH75380.1"/>
    <property type="molecule type" value="Genomic_DNA"/>
</dbReference>
<dbReference type="SUPFAM" id="SSF53335">
    <property type="entry name" value="S-adenosyl-L-methionine-dependent methyltransferases"/>
    <property type="match status" value="1"/>
</dbReference>
<dbReference type="STRING" id="71451.RV07_GL001449"/>
<dbReference type="PANTHER" id="PTHR43861">
    <property type="entry name" value="TRANS-ACONITATE 2-METHYLTRANSFERASE-RELATED"/>
    <property type="match status" value="1"/>
</dbReference>